<dbReference type="PANTHER" id="PTHR42885">
    <property type="entry name" value="HISTIDINOL-PHOSPHATE AMINOTRANSFERASE-RELATED"/>
    <property type="match status" value="1"/>
</dbReference>
<name>A0A371NBM4_9EURY</name>
<dbReference type="Gene3D" id="3.90.1150.10">
    <property type="entry name" value="Aspartate Aminotransferase, domain 1"/>
    <property type="match status" value="1"/>
</dbReference>
<evidence type="ECO:0000256" key="5">
    <source>
        <dbReference type="ARBA" id="ARBA00022898"/>
    </source>
</evidence>
<keyword evidence="6 7" id="KW-0368">Histidine biosynthesis</keyword>
<gene>
    <name evidence="7" type="primary">hisC</name>
    <name evidence="9" type="ORF">C7452_1320</name>
</gene>
<evidence type="ECO:0000256" key="2">
    <source>
        <dbReference type="ARBA" id="ARBA00022576"/>
    </source>
</evidence>
<dbReference type="PANTHER" id="PTHR42885:SF2">
    <property type="entry name" value="HISTIDINOL-PHOSPHATE AMINOTRANSFERASE"/>
    <property type="match status" value="1"/>
</dbReference>
<keyword evidence="2 7" id="KW-0032">Aminotransferase</keyword>
<reference evidence="9 10" key="1">
    <citation type="submission" date="2018-07" db="EMBL/GenBank/DDBJ databases">
        <title>Genomic Encyclopedia of Type Strains, Phase IV (KMG-IV): sequencing the most valuable type-strain genomes for metagenomic binning, comparative biology and taxonomic classification.</title>
        <authorList>
            <person name="Goeker M."/>
        </authorList>
    </citation>
    <scope>NUCLEOTIDE SEQUENCE [LARGE SCALE GENOMIC DNA]</scope>
    <source>
        <strain evidence="9 10">DSM 7466</strain>
    </source>
</reference>
<dbReference type="InterPro" id="IPR015424">
    <property type="entry name" value="PyrdxlP-dep_Trfase"/>
</dbReference>
<dbReference type="InterPro" id="IPR015422">
    <property type="entry name" value="PyrdxlP-dep_Trfase_small"/>
</dbReference>
<dbReference type="HAMAP" id="MF_01023">
    <property type="entry name" value="HisC_aminotrans_2"/>
    <property type="match status" value="1"/>
</dbReference>
<keyword evidence="10" id="KW-1185">Reference proteome</keyword>
<dbReference type="AlphaFoldDB" id="A0A371NBM4"/>
<dbReference type="GO" id="GO:0000105">
    <property type="term" value="P:L-histidine biosynthetic process"/>
    <property type="evidence" value="ECO:0007669"/>
    <property type="project" value="UniProtKB-UniRule"/>
</dbReference>
<comment type="cofactor">
    <cofactor evidence="1 7">
        <name>pyridoxal 5'-phosphate</name>
        <dbReference type="ChEBI" id="CHEBI:597326"/>
    </cofactor>
</comment>
<dbReference type="Proteomes" id="UP000256864">
    <property type="component" value="Unassembled WGS sequence"/>
</dbReference>
<proteinExistence type="inferred from homology"/>
<comment type="caution">
    <text evidence="9">The sequence shown here is derived from an EMBL/GenBank/DDBJ whole genome shotgun (WGS) entry which is preliminary data.</text>
</comment>
<keyword evidence="5 7" id="KW-0663">Pyridoxal phosphate</keyword>
<dbReference type="Gene3D" id="3.40.640.10">
    <property type="entry name" value="Type I PLP-dependent aspartate aminotransferase-like (Major domain)"/>
    <property type="match status" value="1"/>
</dbReference>
<evidence type="ECO:0000256" key="7">
    <source>
        <dbReference type="HAMAP-Rule" id="MF_01023"/>
    </source>
</evidence>
<keyword evidence="4 7" id="KW-0808">Transferase</keyword>
<feature type="domain" description="Aminotransferase class I/classII large" evidence="8">
    <location>
        <begin position="33"/>
        <end position="361"/>
    </location>
</feature>
<comment type="catalytic activity">
    <reaction evidence="7">
        <text>L-histidinol phosphate + 2-oxoglutarate = 3-(imidazol-4-yl)-2-oxopropyl phosphate + L-glutamate</text>
        <dbReference type="Rhea" id="RHEA:23744"/>
        <dbReference type="ChEBI" id="CHEBI:16810"/>
        <dbReference type="ChEBI" id="CHEBI:29985"/>
        <dbReference type="ChEBI" id="CHEBI:57766"/>
        <dbReference type="ChEBI" id="CHEBI:57980"/>
        <dbReference type="EC" id="2.6.1.9"/>
    </reaction>
</comment>
<evidence type="ECO:0000256" key="3">
    <source>
        <dbReference type="ARBA" id="ARBA00022605"/>
    </source>
</evidence>
<dbReference type="GO" id="GO:0030170">
    <property type="term" value="F:pyridoxal phosphate binding"/>
    <property type="evidence" value="ECO:0007669"/>
    <property type="project" value="InterPro"/>
</dbReference>
<dbReference type="CDD" id="cd00609">
    <property type="entry name" value="AAT_like"/>
    <property type="match status" value="1"/>
</dbReference>
<evidence type="ECO:0000313" key="10">
    <source>
        <dbReference type="Proteomes" id="UP000256864"/>
    </source>
</evidence>
<organism evidence="9 10">
    <name type="scientific">Methanothermobacter defluvii</name>
    <dbReference type="NCBI Taxonomy" id="49339"/>
    <lineage>
        <taxon>Archaea</taxon>
        <taxon>Methanobacteriati</taxon>
        <taxon>Methanobacteriota</taxon>
        <taxon>Methanomada group</taxon>
        <taxon>Methanobacteria</taxon>
        <taxon>Methanobacteriales</taxon>
        <taxon>Methanobacteriaceae</taxon>
        <taxon>Methanothermobacter</taxon>
    </lineage>
</organism>
<keyword evidence="3 7" id="KW-0028">Amino-acid biosynthesis</keyword>
<dbReference type="Pfam" id="PF00155">
    <property type="entry name" value="Aminotran_1_2"/>
    <property type="match status" value="1"/>
</dbReference>
<dbReference type="EC" id="2.6.1.9" evidence="7"/>
<dbReference type="InterPro" id="IPR004839">
    <property type="entry name" value="Aminotransferase_I/II_large"/>
</dbReference>
<accession>A0A371NBM4</accession>
<sequence length="366" mass="41297">MVKIRNKINDIEPYVPGRSIKEIADAYGLKEDEIIKLGSNENPLGPSPAAVEAMERELESVHRYPESALTDLREAIADYAGVEMDQVIVGGDGADEIIDVLGRTFLEPGESFVVPMPSYMYYEYTLQAHDARAVHARWDVNENRLDLESVLDAVDESTRLVFLCTPNNPTGGLIDKKDIRAVLESTDALVVVDEAYTEFAGVDNTDLLPDHENLFILRTFSKVMGLAGMRIGYGLGDPQIIEYMHRVKPVFSLTRLSHAAALATIRDRDYIKKSTEYSIKSREYLYSGLKKFPELRVFRSYANYILIDVRRTGRTAAELSEELLRKGIIVRDCTSFAGLDEYWIRVSVGTLEEDRRFLEVLGELVQ</sequence>
<dbReference type="RefSeq" id="WP_170130320.1">
    <property type="nucleotide sequence ID" value="NZ_QREL01000002.1"/>
</dbReference>
<dbReference type="InterPro" id="IPR005861">
    <property type="entry name" value="HisP_aminotrans"/>
</dbReference>
<dbReference type="UniPathway" id="UPA00031">
    <property type="reaction ID" value="UER00012"/>
</dbReference>
<dbReference type="GO" id="GO:0004400">
    <property type="term" value="F:histidinol-phosphate transaminase activity"/>
    <property type="evidence" value="ECO:0007669"/>
    <property type="project" value="UniProtKB-UniRule"/>
</dbReference>
<evidence type="ECO:0000256" key="4">
    <source>
        <dbReference type="ARBA" id="ARBA00022679"/>
    </source>
</evidence>
<dbReference type="InterPro" id="IPR015421">
    <property type="entry name" value="PyrdxlP-dep_Trfase_major"/>
</dbReference>
<protein>
    <recommendedName>
        <fullName evidence="7">Histidinol-phosphate aminotransferase</fullName>
        <ecNumber evidence="7">2.6.1.9</ecNumber>
    </recommendedName>
    <alternativeName>
        <fullName evidence="7">Imidazole acetol-phosphate transaminase</fullName>
    </alternativeName>
</protein>
<comment type="pathway">
    <text evidence="7">Amino-acid biosynthesis; L-histidine biosynthesis; L-histidine from 5-phospho-alpha-D-ribose 1-diphosphate: step 7/9.</text>
</comment>
<evidence type="ECO:0000313" key="9">
    <source>
        <dbReference type="EMBL" id="REE26358.1"/>
    </source>
</evidence>
<dbReference type="EMBL" id="QREL01000002">
    <property type="protein sequence ID" value="REE26358.1"/>
    <property type="molecule type" value="Genomic_DNA"/>
</dbReference>
<evidence type="ECO:0000256" key="1">
    <source>
        <dbReference type="ARBA" id="ARBA00001933"/>
    </source>
</evidence>
<dbReference type="NCBIfam" id="TIGR01141">
    <property type="entry name" value="hisC"/>
    <property type="match status" value="1"/>
</dbReference>
<comment type="similarity">
    <text evidence="7">Belongs to the class-II pyridoxal-phosphate-dependent aminotransferase family. Histidinol-phosphate aminotransferase subfamily.</text>
</comment>
<dbReference type="SUPFAM" id="SSF53383">
    <property type="entry name" value="PLP-dependent transferases"/>
    <property type="match status" value="1"/>
</dbReference>
<feature type="modified residue" description="N6-(pyridoxal phosphate)lysine" evidence="7">
    <location>
        <position position="222"/>
    </location>
</feature>
<evidence type="ECO:0000256" key="6">
    <source>
        <dbReference type="ARBA" id="ARBA00023102"/>
    </source>
</evidence>
<evidence type="ECO:0000259" key="8">
    <source>
        <dbReference type="Pfam" id="PF00155"/>
    </source>
</evidence>